<dbReference type="Pfam" id="PF09692">
    <property type="entry name" value="Arb1"/>
    <property type="match status" value="2"/>
</dbReference>
<dbReference type="Proteomes" id="UP000717515">
    <property type="component" value="Unassembled WGS sequence"/>
</dbReference>
<dbReference type="GO" id="GO:0031047">
    <property type="term" value="P:regulatory ncRNA-mediated gene silencing"/>
    <property type="evidence" value="ECO:0007669"/>
    <property type="project" value="InterPro"/>
</dbReference>
<evidence type="ECO:0000313" key="4">
    <source>
        <dbReference type="Proteomes" id="UP000717515"/>
    </source>
</evidence>
<dbReference type="EMBL" id="JAIFTL010000070">
    <property type="protein sequence ID" value="KAG9324328.1"/>
    <property type="molecule type" value="Genomic_DNA"/>
</dbReference>
<dbReference type="InterPro" id="IPR001810">
    <property type="entry name" value="F-box_dom"/>
</dbReference>
<protein>
    <recommendedName>
        <fullName evidence="2">F-box domain-containing protein</fullName>
    </recommendedName>
</protein>
<evidence type="ECO:0000256" key="1">
    <source>
        <dbReference type="SAM" id="MobiDB-lite"/>
    </source>
</evidence>
<feature type="compositionally biased region" description="Acidic residues" evidence="1">
    <location>
        <begin position="206"/>
        <end position="231"/>
    </location>
</feature>
<sequence>MPPMQSVTVHSIIGIPELTAHLSSYLTTSDVAHAMATCRAWSQQFQPYLWTNLRTGKKLPGRNTLEQNLHRIRTIDLDLRAIHPVGSSSTNAVDFLTTLSLGLSMSSTASSSETVDGRECKQATEARALVHSNRNLTYLHLEFNGTPPPPILQAISALYRLQHLTIRGSSQKKNWFLSLLRACLPLPRLSEFYCFFAFAVEYETFEGDSEDDTENDPEDDTEDDAEGENDIAEPRGKLKTILEEAIAARTSENGSIEVKIRALRLPAMLEDGLVYVRDGRVEISFSALMGLEGDLISVLLPILSSKLIEIETFEVPEFHGHRSKKFYEEMARKYFPGLRHLIISSGHGIGIVRPATVCAFIRGASGLKTVRGSHFTDGYDSTLASIVSALAMHHLGTLEELELIDYDVLESEWDLTLCEGWLAELAGLKNLRELQMTTDYWSRMGQADVEFMDAEWPLLSDISFRGSFSFICFHISSKSTMPPTTLLSVTSIPELAALITSYLDPSDIAQASATSKIWSKLLQPHLWANFYTCALPELSSLQQNSHYIRTIDLSNFGSPLEILALGLPMPPLYYDGECEVAFDFLEPVIELKTILEEAIAARTSENGSIDTKIRALRFPDQYEGDNIRIILPMLRSKLRCPTLRHLIILQYDRDDGSELNLENGRILNWLLRGAIELKTVRGHFCDGSLNGTRGVIRTLAAHQSNTLEELDLSDCWMVSIIDQQALLGSCRQLKRFWIVPGNDKSAGAGLEFRHILDGEWVCLGCSVSIWRPGNNRGKPEQLREVVALAAKRVYAQIGRMVLLETLSLGKGGSWYGATINPFRKMEDVLGFECDLTLSKGCLAELSGLKNLRHLQTRTDFWSRMGQTEVEFMDAEWPLLGDISFNLGKSELHGLLTQPHWQWLQQRRLHLRLALPARQRTFDFLASQVLQRAPANGIDGTRNNTTQLCRLRLSHCGFKPTIETPAMDEGELEIIRQQLIQQLMDLELNADTEDSAQTDTENDEELEELEGALASEDWYPWPDRSALDHVYERNAVDDSDIYNSGDDVSALAGETFMSESVEIDASLPVNPIDDVYAALEDEGISDIELAEIPTKKKRKKKKKKNVPAADDDAFEVPVAELEDAKSMYSPASKADDRFRFAIENFRKERSFTSLSAQILSTYFTFGGMDDHSEAPVVRRDGIEIEATVDFVYVVSAFLSSYLLTTGGWHEPIYFEMAPKVVTAFLKYVLANRVLPEYEDQIRHALEIAVKARIEAPRCKGFNTIMPDDFNSACSILYVNAYAYDRPPADSAGLLESVAGIQDASGVHLVDQTMCYVRIVRIEQAPEEIDSAATPVSVIASPPDSGLAFEVPLGAPSVGSLESASESTAESVLKPALGSTTSGSPLASIPQIAPVPDHQSKAYSRVVVEPLKLDYDDPNDAGGTMQEFAIHVPRYAASLIAVEGILRGSFYTLSNGVVFARPLMALSSFFVEQDEDILELQS</sequence>
<name>A0A9P8A3T0_MORAP</name>
<dbReference type="GO" id="GO:0033167">
    <property type="term" value="C:ARC complex"/>
    <property type="evidence" value="ECO:0007669"/>
    <property type="project" value="InterPro"/>
</dbReference>
<comment type="caution">
    <text evidence="3">The sequence shown here is derived from an EMBL/GenBank/DDBJ whole genome shotgun (WGS) entry which is preliminary data.</text>
</comment>
<proteinExistence type="predicted"/>
<dbReference type="InterPro" id="IPR018606">
    <property type="entry name" value="Arb1"/>
</dbReference>
<feature type="region of interest" description="Disordered" evidence="1">
    <location>
        <begin position="206"/>
        <end position="234"/>
    </location>
</feature>
<gene>
    <name evidence="3" type="ORF">KVV02_006574</name>
</gene>
<dbReference type="Pfam" id="PF12937">
    <property type="entry name" value="F-box-like"/>
    <property type="match status" value="1"/>
</dbReference>
<organism evidence="3 4">
    <name type="scientific">Mortierella alpina</name>
    <name type="common">Oleaginous fungus</name>
    <name type="synonym">Mortierella renispora</name>
    <dbReference type="NCBI Taxonomy" id="64518"/>
    <lineage>
        <taxon>Eukaryota</taxon>
        <taxon>Fungi</taxon>
        <taxon>Fungi incertae sedis</taxon>
        <taxon>Mucoromycota</taxon>
        <taxon>Mortierellomycotina</taxon>
        <taxon>Mortierellomycetes</taxon>
        <taxon>Mortierellales</taxon>
        <taxon>Mortierellaceae</taxon>
        <taxon>Mortierella</taxon>
    </lineage>
</organism>
<accession>A0A9P8A3T0</accession>
<feature type="domain" description="F-box" evidence="2">
    <location>
        <begin position="493"/>
        <end position="531"/>
    </location>
</feature>
<evidence type="ECO:0000313" key="3">
    <source>
        <dbReference type="EMBL" id="KAG9324328.1"/>
    </source>
</evidence>
<reference evidence="3" key="1">
    <citation type="submission" date="2021-07" db="EMBL/GenBank/DDBJ databases">
        <title>Draft genome of Mortierella alpina, strain LL118, isolated from an aspen leaf litter sample.</title>
        <authorList>
            <person name="Yang S."/>
            <person name="Vinatzer B.A."/>
        </authorList>
    </citation>
    <scope>NUCLEOTIDE SEQUENCE</scope>
    <source>
        <strain evidence="3">LL118</strain>
    </source>
</reference>
<evidence type="ECO:0000259" key="2">
    <source>
        <dbReference type="Pfam" id="PF12937"/>
    </source>
</evidence>